<evidence type="ECO:0000313" key="2">
    <source>
        <dbReference type="EMBL" id="CAE7026418.1"/>
    </source>
</evidence>
<comment type="caution">
    <text evidence="2">The sequence shown here is derived from an EMBL/GenBank/DDBJ whole genome shotgun (WGS) entry which is preliminary data.</text>
</comment>
<dbReference type="PANTHER" id="PTHR10828:SF38">
    <property type="entry name" value="ARSENICAL-RESISTANCE PROTEIN 2-RELATED"/>
    <property type="match status" value="1"/>
</dbReference>
<dbReference type="GO" id="GO:0005634">
    <property type="term" value="C:nucleus"/>
    <property type="evidence" value="ECO:0007669"/>
    <property type="project" value="TreeGrafter"/>
</dbReference>
<dbReference type="OrthoDB" id="426400at2759"/>
<feature type="domain" description="Rhodanese" evidence="1">
    <location>
        <begin position="171"/>
        <end position="268"/>
    </location>
</feature>
<reference evidence="2" key="1">
    <citation type="submission" date="2021-02" db="EMBL/GenBank/DDBJ databases">
        <authorList>
            <person name="Dougan E. K."/>
            <person name="Rhodes N."/>
            <person name="Thang M."/>
            <person name="Chan C."/>
        </authorList>
    </citation>
    <scope>NUCLEOTIDE SEQUENCE</scope>
</reference>
<dbReference type="InterPro" id="IPR036873">
    <property type="entry name" value="Rhodanese-like_dom_sf"/>
</dbReference>
<dbReference type="GO" id="GO:0005737">
    <property type="term" value="C:cytoplasm"/>
    <property type="evidence" value="ECO:0007669"/>
    <property type="project" value="TreeGrafter"/>
</dbReference>
<accession>A0A812I9V0</accession>
<dbReference type="AlphaFoldDB" id="A0A812I9V0"/>
<dbReference type="GO" id="GO:0004725">
    <property type="term" value="F:protein tyrosine phosphatase activity"/>
    <property type="evidence" value="ECO:0007669"/>
    <property type="project" value="TreeGrafter"/>
</dbReference>
<dbReference type="PROSITE" id="PS50206">
    <property type="entry name" value="RHODANESE_3"/>
    <property type="match status" value="1"/>
</dbReference>
<dbReference type="Gene3D" id="3.40.250.10">
    <property type="entry name" value="Rhodanese-like domain"/>
    <property type="match status" value="1"/>
</dbReference>
<dbReference type="SUPFAM" id="SSF52821">
    <property type="entry name" value="Rhodanese/Cell cycle control phosphatase"/>
    <property type="match status" value="1"/>
</dbReference>
<evidence type="ECO:0000313" key="3">
    <source>
        <dbReference type="Proteomes" id="UP000604046"/>
    </source>
</evidence>
<dbReference type="EMBL" id="CAJNDS010000200">
    <property type="protein sequence ID" value="CAE7026418.1"/>
    <property type="molecule type" value="Genomic_DNA"/>
</dbReference>
<name>A0A812I9V0_9DINO</name>
<protein>
    <submittedName>
        <fullName evidence="2">ACR2.2 protein</fullName>
    </submittedName>
</protein>
<dbReference type="SMART" id="SM00450">
    <property type="entry name" value="RHOD"/>
    <property type="match status" value="1"/>
</dbReference>
<organism evidence="2 3">
    <name type="scientific">Symbiodinium natans</name>
    <dbReference type="NCBI Taxonomy" id="878477"/>
    <lineage>
        <taxon>Eukaryota</taxon>
        <taxon>Sar</taxon>
        <taxon>Alveolata</taxon>
        <taxon>Dinophyceae</taxon>
        <taxon>Suessiales</taxon>
        <taxon>Symbiodiniaceae</taxon>
        <taxon>Symbiodinium</taxon>
    </lineage>
</organism>
<dbReference type="PANTHER" id="PTHR10828">
    <property type="entry name" value="M-PHASE INDUCER PHOSPHATASE DUAL SPECIFICITY PHOSPHATASE CDC25"/>
    <property type="match status" value="1"/>
</dbReference>
<evidence type="ECO:0000259" key="1">
    <source>
        <dbReference type="PROSITE" id="PS50206"/>
    </source>
</evidence>
<dbReference type="InterPro" id="IPR001763">
    <property type="entry name" value="Rhodanese-like_dom"/>
</dbReference>
<gene>
    <name evidence="2" type="primary">ACR2.2</name>
    <name evidence="2" type="ORF">SNAT2548_LOCUS3259</name>
</gene>
<keyword evidence="3" id="KW-1185">Reference proteome</keyword>
<dbReference type="Pfam" id="PF00581">
    <property type="entry name" value="Rhodanese"/>
    <property type="match status" value="1"/>
</dbReference>
<dbReference type="Proteomes" id="UP000604046">
    <property type="component" value="Unassembled WGS sequence"/>
</dbReference>
<sequence length="296" mass="32117">MSPPVLFLPPMLPAKLANVPLVPLQQLGPSTRSFAPVAMKDNVRVHAFATVQGATNTVVPRLMAANVQVPNFGVPLHKESHLFNAMTPPSFRVMAPSLPAKLVNVPLQQLGPSTRSFAPIALKATPQGTTKTVVHAPRPMAATALVGPDFAVPLDKGVEKLTPAEVFELMAAKKCVLLDVRDADRAAGRIEGAIHEPTSFKDPLLNRVPELVRKYQAAELVVFHCLYSLHRGPQCANWYRQQADLKQRVAVLDGGFRGWEKCHLPVIREGHVDLQKQAGYNMYGLSVGRRMAGAGA</sequence>
<proteinExistence type="predicted"/>